<accession>A0A4S2LK48</accession>
<evidence type="ECO:0000313" key="7">
    <source>
        <dbReference type="EMBL" id="TGZ64005.1"/>
    </source>
</evidence>
<keyword evidence="4" id="KW-0456">Lyase</keyword>
<dbReference type="EMBL" id="SJOL01006932">
    <property type="protein sequence ID" value="TGZ64005.1"/>
    <property type="molecule type" value="Genomic_DNA"/>
</dbReference>
<dbReference type="InterPro" id="IPR012904">
    <property type="entry name" value="OGG_N"/>
</dbReference>
<keyword evidence="8" id="KW-1185">Reference proteome</keyword>
<dbReference type="GO" id="GO:0006289">
    <property type="term" value="P:nucleotide-excision repair"/>
    <property type="evidence" value="ECO:0007669"/>
    <property type="project" value="InterPro"/>
</dbReference>
<keyword evidence="1" id="KW-0227">DNA damage</keyword>
<dbReference type="Gene3D" id="3.30.310.40">
    <property type="match status" value="1"/>
</dbReference>
<feature type="domain" description="8-oxoguanine DNA glycosylase N-terminal" evidence="6">
    <location>
        <begin position="10"/>
        <end position="105"/>
    </location>
</feature>
<dbReference type="InterPro" id="IPR052054">
    <property type="entry name" value="Oxidative_DNA_repair_enzyme"/>
</dbReference>
<evidence type="ECO:0000256" key="3">
    <source>
        <dbReference type="ARBA" id="ARBA00023204"/>
    </source>
</evidence>
<dbReference type="PANTHER" id="PTHR10242">
    <property type="entry name" value="8-OXOGUANINE DNA GLYCOSYLASE"/>
    <property type="match status" value="1"/>
</dbReference>
<gene>
    <name evidence="7" type="ORF">CRM22_006594</name>
</gene>
<dbReference type="GO" id="GO:0008534">
    <property type="term" value="F:oxidized purine nucleobase lesion DNA N-glycosylase activity"/>
    <property type="evidence" value="ECO:0007669"/>
    <property type="project" value="InterPro"/>
</dbReference>
<dbReference type="Pfam" id="PF07934">
    <property type="entry name" value="OGG_N"/>
    <property type="match status" value="1"/>
</dbReference>
<evidence type="ECO:0000256" key="2">
    <source>
        <dbReference type="ARBA" id="ARBA00022801"/>
    </source>
</evidence>
<dbReference type="PANTHER" id="PTHR10242:SF2">
    <property type="entry name" value="N-GLYCOSYLASE_DNA LYASE"/>
    <property type="match status" value="1"/>
</dbReference>
<protein>
    <recommendedName>
        <fullName evidence="6">8-oxoguanine DNA glycosylase N-terminal domain-containing protein</fullName>
    </recommendedName>
</protein>
<evidence type="ECO:0000313" key="8">
    <source>
        <dbReference type="Proteomes" id="UP000308267"/>
    </source>
</evidence>
<evidence type="ECO:0000259" key="6">
    <source>
        <dbReference type="Pfam" id="PF07934"/>
    </source>
</evidence>
<dbReference type="OrthoDB" id="238681at2759"/>
<reference evidence="7 8" key="1">
    <citation type="journal article" date="2019" name="BMC Genomics">
        <title>New insights from Opisthorchis felineus genome: update on genomics of the epidemiologically important liver flukes.</title>
        <authorList>
            <person name="Ershov N.I."/>
            <person name="Mordvinov V.A."/>
            <person name="Prokhortchouk E.B."/>
            <person name="Pakharukova M.Y."/>
            <person name="Gunbin K.V."/>
            <person name="Ustyantsev K."/>
            <person name="Genaev M.A."/>
            <person name="Blinov A.G."/>
            <person name="Mazur A."/>
            <person name="Boulygina E."/>
            <person name="Tsygankova S."/>
            <person name="Khrameeva E."/>
            <person name="Chekanov N."/>
            <person name="Fan G."/>
            <person name="Xiao A."/>
            <person name="Zhang H."/>
            <person name="Xu X."/>
            <person name="Yang H."/>
            <person name="Solovyev V."/>
            <person name="Lee S.M."/>
            <person name="Liu X."/>
            <person name="Afonnikov D.A."/>
            <person name="Skryabin K.G."/>
        </authorList>
    </citation>
    <scope>NUCLEOTIDE SEQUENCE [LARGE SCALE GENOMIC DNA]</scope>
    <source>
        <strain evidence="7">AK-0245</strain>
        <tissue evidence="7">Whole organism</tissue>
    </source>
</reference>
<dbReference type="GO" id="GO:0003684">
    <property type="term" value="F:damaged DNA binding"/>
    <property type="evidence" value="ECO:0007669"/>
    <property type="project" value="InterPro"/>
</dbReference>
<name>A0A4S2LK48_OPIFE</name>
<comment type="caution">
    <text evidence="7">The sequence shown here is derived from an EMBL/GenBank/DDBJ whole genome shotgun (WGS) entry which is preliminary data.</text>
</comment>
<keyword evidence="3" id="KW-0234">DNA repair</keyword>
<keyword evidence="5" id="KW-0326">Glycosidase</keyword>
<dbReference type="GO" id="GO:0016829">
    <property type="term" value="F:lyase activity"/>
    <property type="evidence" value="ECO:0007669"/>
    <property type="project" value="UniProtKB-KW"/>
</dbReference>
<dbReference type="SUPFAM" id="SSF55945">
    <property type="entry name" value="TATA-box binding protein-like"/>
    <property type="match status" value="1"/>
</dbReference>
<evidence type="ECO:0000256" key="5">
    <source>
        <dbReference type="ARBA" id="ARBA00023295"/>
    </source>
</evidence>
<keyword evidence="2" id="KW-0378">Hydrolase</keyword>
<dbReference type="Proteomes" id="UP000308267">
    <property type="component" value="Unassembled WGS sequence"/>
</dbReference>
<evidence type="ECO:0000256" key="1">
    <source>
        <dbReference type="ARBA" id="ARBA00022763"/>
    </source>
</evidence>
<dbReference type="AlphaFoldDB" id="A0A4S2LK48"/>
<evidence type="ECO:0000256" key="4">
    <source>
        <dbReference type="ARBA" id="ARBA00023239"/>
    </source>
</evidence>
<sequence>MSWIPLKAAPGSFNLRATLTSGQAFLWICDDKLDEWYGVVNAELWRIKQSKAGGPVSYYHYQTAAKNSDVTNGTNQPENLVDYFRLFIDLPSLLVRWQSSDALFAS</sequence>
<proteinExistence type="predicted"/>
<organism evidence="7 8">
    <name type="scientific">Opisthorchis felineus</name>
    <dbReference type="NCBI Taxonomy" id="147828"/>
    <lineage>
        <taxon>Eukaryota</taxon>
        <taxon>Metazoa</taxon>
        <taxon>Spiralia</taxon>
        <taxon>Lophotrochozoa</taxon>
        <taxon>Platyhelminthes</taxon>
        <taxon>Trematoda</taxon>
        <taxon>Digenea</taxon>
        <taxon>Opisthorchiida</taxon>
        <taxon>Opisthorchiata</taxon>
        <taxon>Opisthorchiidae</taxon>
        <taxon>Opisthorchis</taxon>
    </lineage>
</organism>
<dbReference type="STRING" id="147828.A0A4S2LK48"/>